<keyword evidence="6" id="KW-1185">Reference proteome</keyword>
<dbReference type="GO" id="GO:0003700">
    <property type="term" value="F:DNA-binding transcription factor activity"/>
    <property type="evidence" value="ECO:0007669"/>
    <property type="project" value="TreeGrafter"/>
</dbReference>
<accession>S3JZA0</accession>
<dbReference type="CDD" id="cd06267">
    <property type="entry name" value="PBP1_LacI_sugar_binding-like"/>
    <property type="match status" value="1"/>
</dbReference>
<gene>
    <name evidence="5" type="ORF">HMPREF9194_01674</name>
</gene>
<dbReference type="InterPro" id="IPR046335">
    <property type="entry name" value="LacI/GalR-like_sensor"/>
</dbReference>
<dbReference type="SUPFAM" id="SSF47413">
    <property type="entry name" value="lambda repressor-like DNA-binding domains"/>
    <property type="match status" value="1"/>
</dbReference>
<keyword evidence="2" id="KW-0238">DNA-binding</keyword>
<sequence>MGTTLSSVAQKTGFSVNTVSRVLRGDKNISTKTTQIIKKAAEELEYIPNYIAGSMRRKETKTIGVISADSSNPFFAEIILGIEETAKKHGYHILLMNTEESPENECTALKILQARQVDGLISMPVYNDEQVTALYEKFPHPYLFAGRKVLGLEEHSIIFDDERTTYVLTERFIKKGHRHILYITGPAQVSNTFDRLYGYVCACIKHKIPVKRSYIIKSGGHIKDGYKAVCKAVKKGTSFTAVICFNDLVAAGVLRALNEQKIRVPEDVEVAGCDNLQIAQFLTPALSTLEVPKNRLGEKAVLELIAHMQNKDRPYKTIYLKTRMMFRESTLNE</sequence>
<dbReference type="Gene3D" id="3.40.50.2300">
    <property type="match status" value="2"/>
</dbReference>
<dbReference type="EMBL" id="ATFF01000006">
    <property type="protein sequence ID" value="EPF31328.1"/>
    <property type="molecule type" value="Genomic_DNA"/>
</dbReference>
<dbReference type="STRING" id="1125699.HMPREF9194_01674"/>
<evidence type="ECO:0000256" key="1">
    <source>
        <dbReference type="ARBA" id="ARBA00023015"/>
    </source>
</evidence>
<dbReference type="GO" id="GO:0000976">
    <property type="term" value="F:transcription cis-regulatory region binding"/>
    <property type="evidence" value="ECO:0007669"/>
    <property type="project" value="TreeGrafter"/>
</dbReference>
<dbReference type="HOGENOM" id="CLU_037628_6_1_12"/>
<keyword evidence="1" id="KW-0805">Transcription regulation</keyword>
<dbReference type="eggNOG" id="COG1609">
    <property type="taxonomic scope" value="Bacteria"/>
</dbReference>
<dbReference type="PANTHER" id="PTHR30146:SF154">
    <property type="entry name" value="TRANSCRIPTION REGULATOR, MEMBER OF GALR FAMILY"/>
    <property type="match status" value="1"/>
</dbReference>
<dbReference type="RefSeq" id="WP_016525939.1">
    <property type="nucleotide sequence ID" value="NZ_KE332518.1"/>
</dbReference>
<protein>
    <recommendedName>
        <fullName evidence="4">HTH lacI-type domain-containing protein</fullName>
    </recommendedName>
</protein>
<dbReference type="SMART" id="SM00354">
    <property type="entry name" value="HTH_LACI"/>
    <property type="match status" value="1"/>
</dbReference>
<evidence type="ECO:0000313" key="5">
    <source>
        <dbReference type="EMBL" id="EPF31328.1"/>
    </source>
</evidence>
<evidence type="ECO:0000256" key="2">
    <source>
        <dbReference type="ARBA" id="ARBA00023125"/>
    </source>
</evidence>
<dbReference type="Proteomes" id="UP000014541">
    <property type="component" value="Unassembled WGS sequence"/>
</dbReference>
<dbReference type="CDD" id="cd01392">
    <property type="entry name" value="HTH_LacI"/>
    <property type="match status" value="1"/>
</dbReference>
<dbReference type="PROSITE" id="PS50932">
    <property type="entry name" value="HTH_LACI_2"/>
    <property type="match status" value="1"/>
</dbReference>
<dbReference type="InterPro" id="IPR000843">
    <property type="entry name" value="HTH_LacI"/>
</dbReference>
<dbReference type="SUPFAM" id="SSF53822">
    <property type="entry name" value="Periplasmic binding protein-like I"/>
    <property type="match status" value="1"/>
</dbReference>
<dbReference type="OrthoDB" id="367059at2"/>
<dbReference type="PANTHER" id="PTHR30146">
    <property type="entry name" value="LACI-RELATED TRANSCRIPTIONAL REPRESSOR"/>
    <property type="match status" value="1"/>
</dbReference>
<organism evidence="5 6">
    <name type="scientific">Treponema maltophilum ATCC 51939</name>
    <dbReference type="NCBI Taxonomy" id="1125699"/>
    <lineage>
        <taxon>Bacteria</taxon>
        <taxon>Pseudomonadati</taxon>
        <taxon>Spirochaetota</taxon>
        <taxon>Spirochaetia</taxon>
        <taxon>Spirochaetales</taxon>
        <taxon>Treponemataceae</taxon>
        <taxon>Treponema</taxon>
    </lineage>
</organism>
<name>S3JZA0_TREMA</name>
<evidence type="ECO:0000256" key="3">
    <source>
        <dbReference type="ARBA" id="ARBA00023163"/>
    </source>
</evidence>
<evidence type="ECO:0000259" key="4">
    <source>
        <dbReference type="PROSITE" id="PS50932"/>
    </source>
</evidence>
<dbReference type="Pfam" id="PF00356">
    <property type="entry name" value="LacI"/>
    <property type="match status" value="1"/>
</dbReference>
<comment type="caution">
    <text evidence="5">The sequence shown here is derived from an EMBL/GenBank/DDBJ whole genome shotgun (WGS) entry which is preliminary data.</text>
</comment>
<evidence type="ECO:0000313" key="6">
    <source>
        <dbReference type="Proteomes" id="UP000014541"/>
    </source>
</evidence>
<proteinExistence type="predicted"/>
<dbReference type="InterPro" id="IPR028082">
    <property type="entry name" value="Peripla_BP_I"/>
</dbReference>
<dbReference type="InterPro" id="IPR010982">
    <property type="entry name" value="Lambda_DNA-bd_dom_sf"/>
</dbReference>
<reference evidence="5 6" key="1">
    <citation type="submission" date="2013-04" db="EMBL/GenBank/DDBJ databases">
        <title>The Genome Sequence of Treponema maltophilum ATCC 51939.</title>
        <authorList>
            <consortium name="The Broad Institute Genomics Platform"/>
            <person name="Earl A."/>
            <person name="Ward D."/>
            <person name="Feldgarden M."/>
            <person name="Gevers D."/>
            <person name="Leonetti C."/>
            <person name="Blanton J.M."/>
            <person name="Dewhirst F.E."/>
            <person name="Izard J."/>
            <person name="Walker B."/>
            <person name="Young S."/>
            <person name="Zeng Q."/>
            <person name="Gargeya S."/>
            <person name="Fitzgerald M."/>
            <person name="Haas B."/>
            <person name="Abouelleil A."/>
            <person name="Allen A.W."/>
            <person name="Alvarado L."/>
            <person name="Arachchi H.M."/>
            <person name="Berlin A.M."/>
            <person name="Chapman S.B."/>
            <person name="Gainer-Dewar J."/>
            <person name="Goldberg J."/>
            <person name="Griggs A."/>
            <person name="Gujja S."/>
            <person name="Hansen M."/>
            <person name="Howarth C."/>
            <person name="Imamovic A."/>
            <person name="Ireland A."/>
            <person name="Larimer J."/>
            <person name="McCowan C."/>
            <person name="Murphy C."/>
            <person name="Pearson M."/>
            <person name="Poon T.W."/>
            <person name="Priest M."/>
            <person name="Roberts A."/>
            <person name="Saif S."/>
            <person name="Shea T."/>
            <person name="Sisk P."/>
            <person name="Sykes S."/>
            <person name="Wortman J."/>
            <person name="Nusbaum C."/>
            <person name="Birren B."/>
        </authorList>
    </citation>
    <scope>NUCLEOTIDE SEQUENCE [LARGE SCALE GENOMIC DNA]</scope>
    <source>
        <strain evidence="5 6">ATCC 51939</strain>
    </source>
</reference>
<keyword evidence="3" id="KW-0804">Transcription</keyword>
<dbReference type="PATRIC" id="fig|1125699.3.peg.1689"/>
<feature type="domain" description="HTH lacI-type" evidence="4">
    <location>
        <begin position="3"/>
        <end position="57"/>
    </location>
</feature>
<dbReference type="AlphaFoldDB" id="S3JZA0"/>
<dbReference type="Pfam" id="PF13377">
    <property type="entry name" value="Peripla_BP_3"/>
    <property type="match status" value="1"/>
</dbReference>
<dbReference type="Gene3D" id="1.10.260.40">
    <property type="entry name" value="lambda repressor-like DNA-binding domains"/>
    <property type="match status" value="1"/>
</dbReference>